<dbReference type="InterPro" id="IPR011611">
    <property type="entry name" value="PfkB_dom"/>
</dbReference>
<keyword evidence="6" id="KW-1185">Reference proteome</keyword>
<dbReference type="EMBL" id="JAUJYO010000021">
    <property type="protein sequence ID" value="KAK1284472.1"/>
    <property type="molecule type" value="Genomic_DNA"/>
</dbReference>
<evidence type="ECO:0000313" key="5">
    <source>
        <dbReference type="EMBL" id="KAK1284472.1"/>
    </source>
</evidence>
<dbReference type="AlphaFoldDB" id="A0AAV9C6Z4"/>
<dbReference type="InterPro" id="IPR052700">
    <property type="entry name" value="Carb_kinase_PfkB-like"/>
</dbReference>
<gene>
    <name evidence="5" type="ORF">QJS10_CPB21g00967</name>
</gene>
<dbReference type="PANTHER" id="PTHR43320">
    <property type="entry name" value="SUGAR KINASE"/>
    <property type="match status" value="1"/>
</dbReference>
<organism evidence="5 6">
    <name type="scientific">Acorus calamus</name>
    <name type="common">Sweet flag</name>
    <dbReference type="NCBI Taxonomy" id="4465"/>
    <lineage>
        <taxon>Eukaryota</taxon>
        <taxon>Viridiplantae</taxon>
        <taxon>Streptophyta</taxon>
        <taxon>Embryophyta</taxon>
        <taxon>Tracheophyta</taxon>
        <taxon>Spermatophyta</taxon>
        <taxon>Magnoliopsida</taxon>
        <taxon>Liliopsida</taxon>
        <taxon>Acoraceae</taxon>
        <taxon>Acorus</taxon>
    </lineage>
</organism>
<feature type="domain" description="Carbohydrate kinase PfkB" evidence="4">
    <location>
        <begin position="61"/>
        <end position="119"/>
    </location>
</feature>
<dbReference type="PANTHER" id="PTHR43320:SF1">
    <property type="entry name" value="OS01G0105900 PROTEIN"/>
    <property type="match status" value="1"/>
</dbReference>
<comment type="caution">
    <text evidence="5">The sequence shown here is derived from an EMBL/GenBank/DDBJ whole genome shotgun (WGS) entry which is preliminary data.</text>
</comment>
<evidence type="ECO:0000256" key="1">
    <source>
        <dbReference type="ARBA" id="ARBA00010688"/>
    </source>
</evidence>
<comment type="similarity">
    <text evidence="1">Belongs to the carbohydrate kinase PfkB family.</text>
</comment>
<evidence type="ECO:0000256" key="3">
    <source>
        <dbReference type="ARBA" id="ARBA00022777"/>
    </source>
</evidence>
<proteinExistence type="inferred from homology"/>
<accession>A0AAV9C6Z4</accession>
<keyword evidence="3" id="KW-0418">Kinase</keyword>
<protein>
    <recommendedName>
        <fullName evidence="4">Carbohydrate kinase PfkB domain-containing protein</fullName>
    </recommendedName>
</protein>
<reference evidence="5" key="1">
    <citation type="journal article" date="2023" name="Nat. Commun.">
        <title>Diploid and tetraploid genomes of Acorus and the evolution of monocots.</title>
        <authorList>
            <person name="Ma L."/>
            <person name="Liu K.W."/>
            <person name="Li Z."/>
            <person name="Hsiao Y.Y."/>
            <person name="Qi Y."/>
            <person name="Fu T."/>
            <person name="Tang G.D."/>
            <person name="Zhang D."/>
            <person name="Sun W.H."/>
            <person name="Liu D.K."/>
            <person name="Li Y."/>
            <person name="Chen G.Z."/>
            <person name="Liu X.D."/>
            <person name="Liao X.Y."/>
            <person name="Jiang Y.T."/>
            <person name="Yu X."/>
            <person name="Hao Y."/>
            <person name="Huang J."/>
            <person name="Zhao X.W."/>
            <person name="Ke S."/>
            <person name="Chen Y.Y."/>
            <person name="Wu W.L."/>
            <person name="Hsu J.L."/>
            <person name="Lin Y.F."/>
            <person name="Huang M.D."/>
            <person name="Li C.Y."/>
            <person name="Huang L."/>
            <person name="Wang Z.W."/>
            <person name="Zhao X."/>
            <person name="Zhong W.Y."/>
            <person name="Peng D.H."/>
            <person name="Ahmad S."/>
            <person name="Lan S."/>
            <person name="Zhang J.S."/>
            <person name="Tsai W.C."/>
            <person name="Van de Peer Y."/>
            <person name="Liu Z.J."/>
        </authorList>
    </citation>
    <scope>NUCLEOTIDE SEQUENCE</scope>
    <source>
        <strain evidence="5">CP</strain>
    </source>
</reference>
<dbReference type="GO" id="GO:0016301">
    <property type="term" value="F:kinase activity"/>
    <property type="evidence" value="ECO:0007669"/>
    <property type="project" value="UniProtKB-KW"/>
</dbReference>
<keyword evidence="2" id="KW-0808">Transferase</keyword>
<name>A0AAV9C6Z4_ACOCL</name>
<sequence>MESEVGGSAVVVLGLQPSALVNHVARCACLVDAKGNRTMRPCLSSAVRLQASELRTEDFKGAKVTRVPAVGEEHATDATGAGDLFASGFIYGLVNGLSLKECCKVGTCSGGSVIRSLGGEVRPENWQWMYKQM</sequence>
<dbReference type="SUPFAM" id="SSF53613">
    <property type="entry name" value="Ribokinase-like"/>
    <property type="match status" value="1"/>
</dbReference>
<evidence type="ECO:0000313" key="6">
    <source>
        <dbReference type="Proteomes" id="UP001180020"/>
    </source>
</evidence>
<evidence type="ECO:0000256" key="2">
    <source>
        <dbReference type="ARBA" id="ARBA00022679"/>
    </source>
</evidence>
<dbReference type="Pfam" id="PF00294">
    <property type="entry name" value="PfkB"/>
    <property type="match status" value="1"/>
</dbReference>
<reference evidence="5" key="2">
    <citation type="submission" date="2023-06" db="EMBL/GenBank/DDBJ databases">
        <authorList>
            <person name="Ma L."/>
            <person name="Liu K.-W."/>
            <person name="Li Z."/>
            <person name="Hsiao Y.-Y."/>
            <person name="Qi Y."/>
            <person name="Fu T."/>
            <person name="Tang G."/>
            <person name="Zhang D."/>
            <person name="Sun W.-H."/>
            <person name="Liu D.-K."/>
            <person name="Li Y."/>
            <person name="Chen G.-Z."/>
            <person name="Liu X.-D."/>
            <person name="Liao X.-Y."/>
            <person name="Jiang Y.-T."/>
            <person name="Yu X."/>
            <person name="Hao Y."/>
            <person name="Huang J."/>
            <person name="Zhao X.-W."/>
            <person name="Ke S."/>
            <person name="Chen Y.-Y."/>
            <person name="Wu W.-L."/>
            <person name="Hsu J.-L."/>
            <person name="Lin Y.-F."/>
            <person name="Huang M.-D."/>
            <person name="Li C.-Y."/>
            <person name="Huang L."/>
            <person name="Wang Z.-W."/>
            <person name="Zhao X."/>
            <person name="Zhong W.-Y."/>
            <person name="Peng D.-H."/>
            <person name="Ahmad S."/>
            <person name="Lan S."/>
            <person name="Zhang J.-S."/>
            <person name="Tsai W.-C."/>
            <person name="Van De Peer Y."/>
            <person name="Liu Z.-J."/>
        </authorList>
    </citation>
    <scope>NUCLEOTIDE SEQUENCE</scope>
    <source>
        <strain evidence="5">CP</strain>
        <tissue evidence="5">Leaves</tissue>
    </source>
</reference>
<dbReference type="InterPro" id="IPR029056">
    <property type="entry name" value="Ribokinase-like"/>
</dbReference>
<dbReference type="Gene3D" id="3.40.1190.20">
    <property type="match status" value="1"/>
</dbReference>
<evidence type="ECO:0000259" key="4">
    <source>
        <dbReference type="Pfam" id="PF00294"/>
    </source>
</evidence>
<dbReference type="Proteomes" id="UP001180020">
    <property type="component" value="Unassembled WGS sequence"/>
</dbReference>